<gene>
    <name evidence="3" type="ORF">MAR_023041</name>
</gene>
<dbReference type="EMBL" id="CP111014">
    <property type="protein sequence ID" value="WAQ98668.1"/>
    <property type="molecule type" value="Genomic_DNA"/>
</dbReference>
<keyword evidence="2" id="KW-0812">Transmembrane</keyword>
<evidence type="ECO:0000313" key="3">
    <source>
        <dbReference type="EMBL" id="WAQ98668.1"/>
    </source>
</evidence>
<feature type="compositionally biased region" description="Basic and acidic residues" evidence="1">
    <location>
        <begin position="49"/>
        <end position="62"/>
    </location>
</feature>
<evidence type="ECO:0000313" key="4">
    <source>
        <dbReference type="Proteomes" id="UP001164746"/>
    </source>
</evidence>
<organism evidence="3 4">
    <name type="scientific">Mya arenaria</name>
    <name type="common">Soft-shell clam</name>
    <dbReference type="NCBI Taxonomy" id="6604"/>
    <lineage>
        <taxon>Eukaryota</taxon>
        <taxon>Metazoa</taxon>
        <taxon>Spiralia</taxon>
        <taxon>Lophotrochozoa</taxon>
        <taxon>Mollusca</taxon>
        <taxon>Bivalvia</taxon>
        <taxon>Autobranchia</taxon>
        <taxon>Heteroconchia</taxon>
        <taxon>Euheterodonta</taxon>
        <taxon>Imparidentia</taxon>
        <taxon>Neoheterodontei</taxon>
        <taxon>Myida</taxon>
        <taxon>Myoidea</taxon>
        <taxon>Myidae</taxon>
        <taxon>Mya</taxon>
    </lineage>
</organism>
<keyword evidence="4" id="KW-1185">Reference proteome</keyword>
<proteinExistence type="predicted"/>
<evidence type="ECO:0000256" key="1">
    <source>
        <dbReference type="SAM" id="MobiDB-lite"/>
    </source>
</evidence>
<keyword evidence="2" id="KW-1133">Transmembrane helix</keyword>
<accession>A0ABY7DRE6</accession>
<dbReference type="Proteomes" id="UP001164746">
    <property type="component" value="Chromosome 3"/>
</dbReference>
<sequence length="132" mass="14088">SDSGSEGEGGGSSLLAALIAVSVISIIIIAVLSVLLAYFYCKNTIKQSNEHSKPRRRNDDFHGIFQSTAGDGRRRGLSTPSPTVEQSGVPRLELCGRGTLRPTRPVRCNTPIIHVLRVTEDNVESSVSAVGN</sequence>
<reference evidence="3" key="1">
    <citation type="submission" date="2022-11" db="EMBL/GenBank/DDBJ databases">
        <title>Centuries of genome instability and evolution in soft-shell clam transmissible cancer (bioRxiv).</title>
        <authorList>
            <person name="Hart S.F.M."/>
            <person name="Yonemitsu M.A."/>
            <person name="Giersch R.M."/>
            <person name="Beal B.F."/>
            <person name="Arriagada G."/>
            <person name="Davis B.W."/>
            <person name="Ostrander E.A."/>
            <person name="Goff S.P."/>
            <person name="Metzger M.J."/>
        </authorList>
    </citation>
    <scope>NUCLEOTIDE SEQUENCE</scope>
    <source>
        <strain evidence="3">MELC-2E11</strain>
        <tissue evidence="3">Siphon/mantle</tissue>
    </source>
</reference>
<evidence type="ECO:0000256" key="2">
    <source>
        <dbReference type="SAM" id="Phobius"/>
    </source>
</evidence>
<feature type="region of interest" description="Disordered" evidence="1">
    <location>
        <begin position="49"/>
        <end position="89"/>
    </location>
</feature>
<feature type="transmembrane region" description="Helical" evidence="2">
    <location>
        <begin position="14"/>
        <end position="41"/>
    </location>
</feature>
<protein>
    <submittedName>
        <fullName evidence="3">Uncharacterized protein</fullName>
    </submittedName>
</protein>
<keyword evidence="2" id="KW-0472">Membrane</keyword>
<feature type="non-terminal residue" evidence="3">
    <location>
        <position position="1"/>
    </location>
</feature>
<name>A0ABY7DRE6_MYAAR</name>